<sequence>MSDTSGAGGPSGSSGVLSSTMRSITRQAGDPQDREVRRVEDVVDLSPGAAQREQSERPVEPADAGDQAHNPGSQKNMMLERLKADEKLEAAEQAAREAEQAREAQRSPDGDDAVTLEQPVNIGMAAAINIGARDMVRRFDTNGDSHLDYVERNQALEAVQSNERVVPGGGRMSQRQAEVQQAFAGEGEVFLAEQEARRVQSERQWAQAQAERGGEGQAFLAEQQAREAKTAQRVAELDEKAERSRAERLAALEAERAQLGQGGGAELTGEAGAARPAAGPDSAYRRSEDLALRPTTVSKVKA</sequence>
<evidence type="ECO:0000256" key="1">
    <source>
        <dbReference type="SAM" id="MobiDB-lite"/>
    </source>
</evidence>
<feature type="region of interest" description="Disordered" evidence="1">
    <location>
        <begin position="1"/>
        <end position="118"/>
    </location>
</feature>
<keyword evidence="3" id="KW-1185">Reference proteome</keyword>
<accession>A0A7X1ZBE5</accession>
<evidence type="ECO:0000313" key="2">
    <source>
        <dbReference type="EMBL" id="MQX35268.1"/>
    </source>
</evidence>
<feature type="compositionally biased region" description="Low complexity" evidence="1">
    <location>
        <begin position="267"/>
        <end position="280"/>
    </location>
</feature>
<proteinExistence type="predicted"/>
<dbReference type="AlphaFoldDB" id="A0A7X1ZBE5"/>
<protein>
    <submittedName>
        <fullName evidence="2">Uncharacterized protein</fullName>
    </submittedName>
</protein>
<feature type="region of interest" description="Disordered" evidence="1">
    <location>
        <begin position="253"/>
        <end position="302"/>
    </location>
</feature>
<feature type="compositionally biased region" description="Basic and acidic residues" evidence="1">
    <location>
        <begin position="78"/>
        <end position="109"/>
    </location>
</feature>
<dbReference type="Proteomes" id="UP000434582">
    <property type="component" value="Unassembled WGS sequence"/>
</dbReference>
<comment type="caution">
    <text evidence="2">The sequence shown here is derived from an EMBL/GenBank/DDBJ whole genome shotgun (WGS) entry which is preliminary data.</text>
</comment>
<dbReference type="RefSeq" id="WP_153340566.1">
    <property type="nucleotide sequence ID" value="NZ_WIVE01000002.1"/>
</dbReference>
<name>A0A7X1ZBE5_9PROT</name>
<gene>
    <name evidence="2" type="ORF">GHC57_01925</name>
</gene>
<dbReference type="EMBL" id="WIVE01000002">
    <property type="protein sequence ID" value="MQX35268.1"/>
    <property type="molecule type" value="Genomic_DNA"/>
</dbReference>
<organism evidence="2 3">
    <name type="scientific">Roseospira navarrensis</name>
    <dbReference type="NCBI Taxonomy" id="140058"/>
    <lineage>
        <taxon>Bacteria</taxon>
        <taxon>Pseudomonadati</taxon>
        <taxon>Pseudomonadota</taxon>
        <taxon>Alphaproteobacteria</taxon>
        <taxon>Rhodospirillales</taxon>
        <taxon>Rhodospirillaceae</taxon>
        <taxon>Roseospira</taxon>
    </lineage>
</organism>
<reference evidence="2 3" key="1">
    <citation type="submission" date="2019-10" db="EMBL/GenBank/DDBJ databases">
        <title>Draft whole-genome sequence of the purple nonsulfur photosynthetic bacterium Roseospira navarrensis DSM 15114.</title>
        <authorList>
            <person name="Kyndt J.A."/>
            <person name="Meyer T.E."/>
        </authorList>
    </citation>
    <scope>NUCLEOTIDE SEQUENCE [LARGE SCALE GENOMIC DNA]</scope>
    <source>
        <strain evidence="2 3">DSM 15114</strain>
    </source>
</reference>
<feature type="compositionally biased region" description="Gly residues" evidence="1">
    <location>
        <begin position="1"/>
        <end position="12"/>
    </location>
</feature>
<evidence type="ECO:0000313" key="3">
    <source>
        <dbReference type="Proteomes" id="UP000434582"/>
    </source>
</evidence>
<feature type="compositionally biased region" description="Basic and acidic residues" evidence="1">
    <location>
        <begin position="31"/>
        <end position="41"/>
    </location>
</feature>
<feature type="region of interest" description="Disordered" evidence="1">
    <location>
        <begin position="203"/>
        <end position="225"/>
    </location>
</feature>
<dbReference type="OrthoDB" id="9857619at2"/>